<dbReference type="Proteomes" id="UP000001312">
    <property type="component" value="Unassembled WGS sequence"/>
</dbReference>
<dbReference type="InParanoid" id="A7F3R7"/>
<keyword evidence="2" id="KW-1185">Reference proteome</keyword>
<organism evidence="1 2">
    <name type="scientific">Sclerotinia sclerotiorum (strain ATCC 18683 / 1980 / Ss-1)</name>
    <name type="common">White mold</name>
    <name type="synonym">Whetzelinia sclerotiorum</name>
    <dbReference type="NCBI Taxonomy" id="665079"/>
    <lineage>
        <taxon>Eukaryota</taxon>
        <taxon>Fungi</taxon>
        <taxon>Dikarya</taxon>
        <taxon>Ascomycota</taxon>
        <taxon>Pezizomycotina</taxon>
        <taxon>Leotiomycetes</taxon>
        <taxon>Helotiales</taxon>
        <taxon>Sclerotiniaceae</taxon>
        <taxon>Sclerotinia</taxon>
    </lineage>
</organism>
<sequence>MGIILSPRTYSIPPTTFSQENTEPKKLSYVRKKSDGGTSAAELDHLGFTGSKHVPGVLKSGVWGFHVRGKLMFLFGQWMGCFFPRCYPYMVGHFFNAHAAVDGKV</sequence>
<dbReference type="RefSeq" id="XP_001586884.1">
    <property type="nucleotide sequence ID" value="XM_001586834.1"/>
</dbReference>
<dbReference type="EMBL" id="CH476640">
    <property type="protein sequence ID" value="EDN97388.1"/>
    <property type="molecule type" value="Genomic_DNA"/>
</dbReference>
<dbReference type="AlphaFoldDB" id="A7F3R7"/>
<reference evidence="2" key="1">
    <citation type="journal article" date="2011" name="PLoS Genet.">
        <title>Genomic analysis of the necrotrophic fungal pathogens Sclerotinia sclerotiorum and Botrytis cinerea.</title>
        <authorList>
            <person name="Amselem J."/>
            <person name="Cuomo C.A."/>
            <person name="van Kan J.A."/>
            <person name="Viaud M."/>
            <person name="Benito E.P."/>
            <person name="Couloux A."/>
            <person name="Coutinho P.M."/>
            <person name="de Vries R.P."/>
            <person name="Dyer P.S."/>
            <person name="Fillinger S."/>
            <person name="Fournier E."/>
            <person name="Gout L."/>
            <person name="Hahn M."/>
            <person name="Kohn L."/>
            <person name="Lapalu N."/>
            <person name="Plummer K.M."/>
            <person name="Pradier J.M."/>
            <person name="Quevillon E."/>
            <person name="Sharon A."/>
            <person name="Simon A."/>
            <person name="ten Have A."/>
            <person name="Tudzynski B."/>
            <person name="Tudzynski P."/>
            <person name="Wincker P."/>
            <person name="Andrew M."/>
            <person name="Anthouard V."/>
            <person name="Beever R.E."/>
            <person name="Beffa R."/>
            <person name="Benoit I."/>
            <person name="Bouzid O."/>
            <person name="Brault B."/>
            <person name="Chen Z."/>
            <person name="Choquer M."/>
            <person name="Collemare J."/>
            <person name="Cotton P."/>
            <person name="Danchin E.G."/>
            <person name="Da Silva C."/>
            <person name="Gautier A."/>
            <person name="Giraud C."/>
            <person name="Giraud T."/>
            <person name="Gonzalez C."/>
            <person name="Grossetete S."/>
            <person name="Guldener U."/>
            <person name="Henrissat B."/>
            <person name="Howlett B.J."/>
            <person name="Kodira C."/>
            <person name="Kretschmer M."/>
            <person name="Lappartient A."/>
            <person name="Leroch M."/>
            <person name="Levis C."/>
            <person name="Mauceli E."/>
            <person name="Neuveglise C."/>
            <person name="Oeser B."/>
            <person name="Pearson M."/>
            <person name="Poulain J."/>
            <person name="Poussereau N."/>
            <person name="Quesneville H."/>
            <person name="Rascle C."/>
            <person name="Schumacher J."/>
            <person name="Segurens B."/>
            <person name="Sexton A."/>
            <person name="Silva E."/>
            <person name="Sirven C."/>
            <person name="Soanes D.M."/>
            <person name="Talbot N.J."/>
            <person name="Templeton M."/>
            <person name="Yandava C."/>
            <person name="Yarden O."/>
            <person name="Zeng Q."/>
            <person name="Rollins J.A."/>
            <person name="Lebrun M.H."/>
            <person name="Dickman M."/>
        </authorList>
    </citation>
    <scope>NUCLEOTIDE SEQUENCE [LARGE SCALE GENOMIC DNA]</scope>
    <source>
        <strain evidence="2">ATCC 18683 / 1980 / Ss-1</strain>
    </source>
</reference>
<proteinExistence type="predicted"/>
<dbReference type="GeneID" id="5483002"/>
<evidence type="ECO:0000313" key="2">
    <source>
        <dbReference type="Proteomes" id="UP000001312"/>
    </source>
</evidence>
<dbReference type="KEGG" id="ssl:SS1G_11913"/>
<evidence type="ECO:0000313" key="1">
    <source>
        <dbReference type="EMBL" id="EDN97388.1"/>
    </source>
</evidence>
<protein>
    <submittedName>
        <fullName evidence="1">Uncharacterized protein</fullName>
    </submittedName>
</protein>
<gene>
    <name evidence="1" type="ORF">SS1G_11913</name>
</gene>
<name>A7F3R7_SCLS1</name>
<accession>A7F3R7</accession>